<name>A0A9D1DB13_9FIRM</name>
<evidence type="ECO:0000313" key="5">
    <source>
        <dbReference type="EMBL" id="HIR39436.1"/>
    </source>
</evidence>
<keyword evidence="3" id="KW-0808">Transferase</keyword>
<evidence type="ECO:0000256" key="1">
    <source>
        <dbReference type="ARBA" id="ARBA00007228"/>
    </source>
</evidence>
<dbReference type="GO" id="GO:0005737">
    <property type="term" value="C:cytoplasm"/>
    <property type="evidence" value="ECO:0007669"/>
    <property type="project" value="UniProtKB-ARBA"/>
</dbReference>
<dbReference type="Pfam" id="PF00588">
    <property type="entry name" value="SpoU_methylase"/>
    <property type="match status" value="1"/>
</dbReference>
<proteinExistence type="inferred from homology"/>
<dbReference type="InterPro" id="IPR053888">
    <property type="entry name" value="MRM3-like_sub_bind"/>
</dbReference>
<comment type="similarity">
    <text evidence="1">Belongs to the class IV-like SAM-binding methyltransferase superfamily. RNA methyltransferase TrmH family.</text>
</comment>
<dbReference type="SMART" id="SM00967">
    <property type="entry name" value="SpoU_sub_bind"/>
    <property type="match status" value="1"/>
</dbReference>
<dbReference type="InterPro" id="IPR051259">
    <property type="entry name" value="rRNA_Methyltransferase"/>
</dbReference>
<dbReference type="PANTHER" id="PTHR43191:SF2">
    <property type="entry name" value="RRNA METHYLTRANSFERASE 3, MITOCHONDRIAL"/>
    <property type="match status" value="1"/>
</dbReference>
<dbReference type="Gene3D" id="3.40.1280.10">
    <property type="match status" value="1"/>
</dbReference>
<dbReference type="PANTHER" id="PTHR43191">
    <property type="entry name" value="RRNA METHYLTRANSFERASE 3"/>
    <property type="match status" value="1"/>
</dbReference>
<gene>
    <name evidence="5" type="ORF">IAB90_03540</name>
</gene>
<dbReference type="GO" id="GO:0008173">
    <property type="term" value="F:RNA methyltransferase activity"/>
    <property type="evidence" value="ECO:0007669"/>
    <property type="project" value="InterPro"/>
</dbReference>
<organism evidence="5 6">
    <name type="scientific">Candidatus Coproplasma stercoripullorum</name>
    <dbReference type="NCBI Taxonomy" id="2840751"/>
    <lineage>
        <taxon>Bacteria</taxon>
        <taxon>Bacillati</taxon>
        <taxon>Bacillota</taxon>
        <taxon>Clostridia</taxon>
        <taxon>Eubacteriales</taxon>
        <taxon>Candidatus Coproplasma</taxon>
    </lineage>
</organism>
<evidence type="ECO:0000259" key="4">
    <source>
        <dbReference type="SMART" id="SM00967"/>
    </source>
</evidence>
<dbReference type="InterPro" id="IPR013123">
    <property type="entry name" value="SpoU_subst-bd"/>
</dbReference>
<evidence type="ECO:0000313" key="6">
    <source>
        <dbReference type="Proteomes" id="UP000824179"/>
    </source>
</evidence>
<dbReference type="SUPFAM" id="SSF55315">
    <property type="entry name" value="L30e-like"/>
    <property type="match status" value="1"/>
</dbReference>
<dbReference type="InterPro" id="IPR029064">
    <property type="entry name" value="Ribosomal_eL30-like_sf"/>
</dbReference>
<comment type="caution">
    <text evidence="5">The sequence shown here is derived from an EMBL/GenBank/DDBJ whole genome shotgun (WGS) entry which is preliminary data.</text>
</comment>
<dbReference type="CDD" id="cd18095">
    <property type="entry name" value="SpoU-like_rRNA-MTase"/>
    <property type="match status" value="1"/>
</dbReference>
<dbReference type="Gene3D" id="3.30.1330.30">
    <property type="match status" value="1"/>
</dbReference>
<evidence type="ECO:0000256" key="2">
    <source>
        <dbReference type="ARBA" id="ARBA00022603"/>
    </source>
</evidence>
<dbReference type="AlphaFoldDB" id="A0A9D1DB13"/>
<protein>
    <submittedName>
        <fullName evidence="5">RNA methyltransferase</fullName>
    </submittedName>
</protein>
<dbReference type="GO" id="GO:0032259">
    <property type="term" value="P:methylation"/>
    <property type="evidence" value="ECO:0007669"/>
    <property type="project" value="UniProtKB-KW"/>
</dbReference>
<keyword evidence="2 5" id="KW-0489">Methyltransferase</keyword>
<dbReference type="Pfam" id="PF22435">
    <property type="entry name" value="MRM3-like_sub_bind"/>
    <property type="match status" value="1"/>
</dbReference>
<dbReference type="SUPFAM" id="SSF75217">
    <property type="entry name" value="alpha/beta knot"/>
    <property type="match status" value="1"/>
</dbReference>
<dbReference type="Proteomes" id="UP000824179">
    <property type="component" value="Unassembled WGS sequence"/>
</dbReference>
<dbReference type="InterPro" id="IPR029026">
    <property type="entry name" value="tRNA_m1G_MTases_N"/>
</dbReference>
<dbReference type="InterPro" id="IPR001537">
    <property type="entry name" value="SpoU_MeTrfase"/>
</dbReference>
<dbReference type="GO" id="GO:0006396">
    <property type="term" value="P:RNA processing"/>
    <property type="evidence" value="ECO:0007669"/>
    <property type="project" value="InterPro"/>
</dbReference>
<reference evidence="5" key="1">
    <citation type="submission" date="2020-10" db="EMBL/GenBank/DDBJ databases">
        <authorList>
            <person name="Gilroy R."/>
        </authorList>
    </citation>
    <scope>NUCLEOTIDE SEQUENCE</scope>
    <source>
        <strain evidence="5">ChiW25-3613</strain>
    </source>
</reference>
<dbReference type="InterPro" id="IPR029028">
    <property type="entry name" value="Alpha/beta_knot_MTases"/>
</dbReference>
<dbReference type="EMBL" id="DVHB01000062">
    <property type="protein sequence ID" value="HIR39436.1"/>
    <property type="molecule type" value="Genomic_DNA"/>
</dbReference>
<sequence length="249" mass="26725">MIIESRSNPKVKAMAALKEKKFRKERGEYLVEGVKMVSECIAAGCEITALMCTKDYLPQFPSATEVARAVYEFISDEKSPQGVIASVKIPGCALHSPRGRSVLLDGLQDPGNVGTIIRTANAAGYEDIYLVNCADPFSPKAVRASMSGIFFTDIMLCGSFSEVLPYFNGVPFVCADMHGADVFSFKVPEKFCLCIGSEGSGLSIEVRAAATHTVKIPMRDTCESLNAAVSAGILMYLLNGAADNSARKI</sequence>
<dbReference type="GO" id="GO:0003723">
    <property type="term" value="F:RNA binding"/>
    <property type="evidence" value="ECO:0007669"/>
    <property type="project" value="InterPro"/>
</dbReference>
<feature type="domain" description="RNA 2-O ribose methyltransferase substrate binding" evidence="4">
    <location>
        <begin position="30"/>
        <end position="93"/>
    </location>
</feature>
<reference evidence="5" key="2">
    <citation type="journal article" date="2021" name="PeerJ">
        <title>Extensive microbial diversity within the chicken gut microbiome revealed by metagenomics and culture.</title>
        <authorList>
            <person name="Gilroy R."/>
            <person name="Ravi A."/>
            <person name="Getino M."/>
            <person name="Pursley I."/>
            <person name="Horton D.L."/>
            <person name="Alikhan N.F."/>
            <person name="Baker D."/>
            <person name="Gharbi K."/>
            <person name="Hall N."/>
            <person name="Watson M."/>
            <person name="Adriaenssens E.M."/>
            <person name="Foster-Nyarko E."/>
            <person name="Jarju S."/>
            <person name="Secka A."/>
            <person name="Antonio M."/>
            <person name="Oren A."/>
            <person name="Chaudhuri R.R."/>
            <person name="La Ragione R."/>
            <person name="Hildebrand F."/>
            <person name="Pallen M.J."/>
        </authorList>
    </citation>
    <scope>NUCLEOTIDE SEQUENCE</scope>
    <source>
        <strain evidence="5">ChiW25-3613</strain>
    </source>
</reference>
<evidence type="ECO:0000256" key="3">
    <source>
        <dbReference type="ARBA" id="ARBA00022679"/>
    </source>
</evidence>
<accession>A0A9D1DB13</accession>